<sequence>MQKKHPIQCQRCKADIPENDEREFNGKVICEDCYMILLSPPKACDPWAAYCAKSFSEKTGSRPDLNPVQVKILQILKETGGISIQELSEQLELPLETFERDIAALRHMEKLRAEMRGGRKIICLWQNND</sequence>
<evidence type="ECO:0000313" key="1">
    <source>
        <dbReference type="EMBL" id="BAG28269.1"/>
    </source>
</evidence>
<name>B2DD80_9BACT</name>
<protein>
    <submittedName>
        <fullName evidence="1">Uncharacterized protein</fullName>
    </submittedName>
</protein>
<dbReference type="Pfam" id="PF13412">
    <property type="entry name" value="HTH_24"/>
    <property type="match status" value="1"/>
</dbReference>
<reference evidence="1" key="1">
    <citation type="journal article" date="2008" name="Appl. Microbiol. Biotechnol.">
        <title>Subtractive hybridization and random arbitrarily primed PCR analyses of a benzoate-assimilating bacterium, Desulfotignum balticum.</title>
        <authorList>
            <person name="Habe H."/>
            <person name="Kobuna A."/>
            <person name="Hosoda A."/>
            <person name="Kouzuma A."/>
            <person name="Yamane H."/>
            <person name="Nojiri H."/>
            <person name="Omori T."/>
            <person name="Watanabe K."/>
        </authorList>
    </citation>
    <scope>NUCLEOTIDE SEQUENCE</scope>
    <source>
        <strain evidence="1">DSM 7044</strain>
    </source>
</reference>
<dbReference type="Gene3D" id="1.10.10.10">
    <property type="entry name" value="Winged helix-like DNA-binding domain superfamily/Winged helix DNA-binding domain"/>
    <property type="match status" value="1"/>
</dbReference>
<dbReference type="AlphaFoldDB" id="B2DD80"/>
<proteinExistence type="predicted"/>
<accession>B2DD80</accession>
<dbReference type="InterPro" id="IPR036390">
    <property type="entry name" value="WH_DNA-bd_sf"/>
</dbReference>
<organism evidence="1">
    <name type="scientific">Desulfotignum balticum</name>
    <dbReference type="NCBI Taxonomy" id="115781"/>
    <lineage>
        <taxon>Bacteria</taxon>
        <taxon>Pseudomonadati</taxon>
        <taxon>Thermodesulfobacteriota</taxon>
        <taxon>Desulfobacteria</taxon>
        <taxon>Desulfobacterales</taxon>
        <taxon>Desulfobacteraceae</taxon>
        <taxon>Desulfotignum</taxon>
    </lineage>
</organism>
<dbReference type="InterPro" id="IPR036388">
    <property type="entry name" value="WH-like_DNA-bd_sf"/>
</dbReference>
<dbReference type="SUPFAM" id="SSF46785">
    <property type="entry name" value="Winged helix' DNA-binding domain"/>
    <property type="match status" value="1"/>
</dbReference>
<dbReference type="EMBL" id="AB368180">
    <property type="protein sequence ID" value="BAG28269.1"/>
    <property type="molecule type" value="Genomic_DNA"/>
</dbReference>